<feature type="non-terminal residue" evidence="2">
    <location>
        <position position="1"/>
    </location>
</feature>
<dbReference type="InterPro" id="IPR013783">
    <property type="entry name" value="Ig-like_fold"/>
</dbReference>
<dbReference type="InterPro" id="IPR003961">
    <property type="entry name" value="FN3_dom"/>
</dbReference>
<dbReference type="CDD" id="cd00063">
    <property type="entry name" value="FN3"/>
    <property type="match status" value="2"/>
</dbReference>
<dbReference type="PROSITE" id="PS50853">
    <property type="entry name" value="FN3"/>
    <property type="match status" value="2"/>
</dbReference>
<dbReference type="AlphaFoldDB" id="A0AAD5FBH7"/>
<evidence type="ECO:0000313" key="3">
    <source>
        <dbReference type="Proteomes" id="UP001205998"/>
    </source>
</evidence>
<dbReference type="Pfam" id="PF00041">
    <property type="entry name" value="fn3"/>
    <property type="match status" value="2"/>
</dbReference>
<reference evidence="2" key="1">
    <citation type="submission" date="2018-07" db="EMBL/GenBank/DDBJ databases">
        <title>Comparative genomics of catfishes provides insights into carnivory and benthic adaptation.</title>
        <authorList>
            <person name="Zhang Y."/>
            <person name="Wang D."/>
            <person name="Peng Z."/>
            <person name="Zheng S."/>
            <person name="Shao F."/>
            <person name="Tao W."/>
        </authorList>
    </citation>
    <scope>NUCLEOTIDE SEQUENCE</scope>
    <source>
        <strain evidence="2">Chongqing</strain>
    </source>
</reference>
<feature type="non-terminal residue" evidence="2">
    <location>
        <position position="191"/>
    </location>
</feature>
<keyword evidence="3" id="KW-1185">Reference proteome</keyword>
<dbReference type="EMBL" id="MU578163">
    <property type="protein sequence ID" value="KAI5609479.1"/>
    <property type="molecule type" value="Genomic_DNA"/>
</dbReference>
<dbReference type="Gene3D" id="2.60.40.10">
    <property type="entry name" value="Immunoglobulins"/>
    <property type="match status" value="2"/>
</dbReference>
<proteinExistence type="predicted"/>
<organism evidence="2 3">
    <name type="scientific">Silurus asotus</name>
    <name type="common">Amur catfish</name>
    <name type="synonym">Parasilurus asotus</name>
    <dbReference type="NCBI Taxonomy" id="30991"/>
    <lineage>
        <taxon>Eukaryota</taxon>
        <taxon>Metazoa</taxon>
        <taxon>Chordata</taxon>
        <taxon>Craniata</taxon>
        <taxon>Vertebrata</taxon>
        <taxon>Euteleostomi</taxon>
        <taxon>Actinopterygii</taxon>
        <taxon>Neopterygii</taxon>
        <taxon>Teleostei</taxon>
        <taxon>Ostariophysi</taxon>
        <taxon>Siluriformes</taxon>
        <taxon>Siluridae</taxon>
        <taxon>Silurus</taxon>
    </lineage>
</organism>
<dbReference type="Proteomes" id="UP001205998">
    <property type="component" value="Unassembled WGS sequence"/>
</dbReference>
<name>A0AAD5FBH7_SILAS</name>
<feature type="domain" description="Fibronectin type-III" evidence="1">
    <location>
        <begin position="4"/>
        <end position="97"/>
    </location>
</feature>
<protein>
    <submittedName>
        <fullName evidence="2">Phosphatidylinositol phosphatase PTPRQ</fullName>
    </submittedName>
</protein>
<comment type="caution">
    <text evidence="2">The sequence shown here is derived from an EMBL/GenBank/DDBJ whole genome shotgun (WGS) entry which is preliminary data.</text>
</comment>
<evidence type="ECO:0000313" key="2">
    <source>
        <dbReference type="EMBL" id="KAI5609479.1"/>
    </source>
</evidence>
<dbReference type="PANTHER" id="PTHR46957">
    <property type="entry name" value="CYTOKINE RECEPTOR"/>
    <property type="match status" value="1"/>
</dbReference>
<dbReference type="GO" id="GO:0043235">
    <property type="term" value="C:receptor complex"/>
    <property type="evidence" value="ECO:0007669"/>
    <property type="project" value="TreeGrafter"/>
</dbReference>
<gene>
    <name evidence="2" type="ORF">C0J50_12153</name>
</gene>
<evidence type="ECO:0000259" key="1">
    <source>
        <dbReference type="PROSITE" id="PS50853"/>
    </source>
</evidence>
<dbReference type="SUPFAM" id="SSF49265">
    <property type="entry name" value="Fibronectin type III"/>
    <property type="match status" value="1"/>
</dbReference>
<sequence>PMSPPQNLSIFNQSSDSVWLQWEPSLQPNGVVQHYGFKIVELNTNAVTYQNSTGASTEAELSGFKPHSSYEISVSTYTNAGNGDQYSLPVNFTTPESVSEEVGNLSCSGLDWDSVYMEWEPPANPNGEILHYQIVSADHRMEAFPIKIEHKLVYTFSALHPDMFYIISVAAVNSAGPGMEANCTAHTLPES</sequence>
<dbReference type="InterPro" id="IPR036116">
    <property type="entry name" value="FN3_sf"/>
</dbReference>
<dbReference type="PANTHER" id="PTHR46957:SF1">
    <property type="entry name" value="PHOSPHATIDYLINOSITOL PHOSPHATASE PTPRQ"/>
    <property type="match status" value="1"/>
</dbReference>
<dbReference type="SMART" id="SM00060">
    <property type="entry name" value="FN3"/>
    <property type="match status" value="2"/>
</dbReference>
<feature type="domain" description="Fibronectin type-III" evidence="1">
    <location>
        <begin position="101"/>
        <end position="191"/>
    </location>
</feature>
<accession>A0AAD5FBH7</accession>
<dbReference type="InterPro" id="IPR050713">
    <property type="entry name" value="RTP_Phos/Ushers"/>
</dbReference>